<keyword evidence="3" id="KW-0175">Coiled coil</keyword>
<dbReference type="SUPFAM" id="SSF47459">
    <property type="entry name" value="HLH, helix-loop-helix DNA-binding domain"/>
    <property type="match status" value="1"/>
</dbReference>
<dbReference type="PANTHER" id="PTHR13935:SF46">
    <property type="entry name" value="TRANSCRIPTION FACTOR BHLH167-RELATED"/>
    <property type="match status" value="1"/>
</dbReference>
<dbReference type="GO" id="GO:0046983">
    <property type="term" value="F:protein dimerization activity"/>
    <property type="evidence" value="ECO:0007669"/>
    <property type="project" value="InterPro"/>
</dbReference>
<name>A0A835M1A2_9MAGN</name>
<keyword evidence="1" id="KW-0805">Transcription regulation</keyword>
<dbReference type="GO" id="GO:0090575">
    <property type="term" value="C:RNA polymerase II transcription regulator complex"/>
    <property type="evidence" value="ECO:0007669"/>
    <property type="project" value="TreeGrafter"/>
</dbReference>
<gene>
    <name evidence="4" type="ORF">IFM89_030888</name>
</gene>
<keyword evidence="2" id="KW-0804">Transcription</keyword>
<evidence type="ECO:0008006" key="6">
    <source>
        <dbReference type="Google" id="ProtNLM"/>
    </source>
</evidence>
<dbReference type="PANTHER" id="PTHR13935">
    <property type="entry name" value="ACHAETE-SCUTE TRANSCRIPTION FACTOR-RELATED"/>
    <property type="match status" value="1"/>
</dbReference>
<dbReference type="InterPro" id="IPR036638">
    <property type="entry name" value="HLH_DNA-bd_sf"/>
</dbReference>
<evidence type="ECO:0000256" key="2">
    <source>
        <dbReference type="ARBA" id="ARBA00023163"/>
    </source>
</evidence>
<dbReference type="Gene3D" id="4.10.280.10">
    <property type="entry name" value="Helix-loop-helix DNA-binding domain"/>
    <property type="match status" value="1"/>
</dbReference>
<dbReference type="Proteomes" id="UP000631114">
    <property type="component" value="Unassembled WGS sequence"/>
</dbReference>
<dbReference type="InterPro" id="IPR015660">
    <property type="entry name" value="MASH1/Ascl1a-like"/>
</dbReference>
<dbReference type="EMBL" id="JADFTS010000005">
    <property type="protein sequence ID" value="KAF9607061.1"/>
    <property type="molecule type" value="Genomic_DNA"/>
</dbReference>
<evidence type="ECO:0000256" key="3">
    <source>
        <dbReference type="SAM" id="Coils"/>
    </source>
</evidence>
<accession>A0A835M1A2</accession>
<feature type="coiled-coil region" evidence="3">
    <location>
        <begin position="53"/>
        <end position="80"/>
    </location>
</feature>
<protein>
    <recommendedName>
        <fullName evidence="6">BHLH domain-containing protein</fullName>
    </recommendedName>
</protein>
<dbReference type="OrthoDB" id="1870484at2759"/>
<organism evidence="4 5">
    <name type="scientific">Coptis chinensis</name>
    <dbReference type="NCBI Taxonomy" id="261450"/>
    <lineage>
        <taxon>Eukaryota</taxon>
        <taxon>Viridiplantae</taxon>
        <taxon>Streptophyta</taxon>
        <taxon>Embryophyta</taxon>
        <taxon>Tracheophyta</taxon>
        <taxon>Spermatophyta</taxon>
        <taxon>Magnoliopsida</taxon>
        <taxon>Ranunculales</taxon>
        <taxon>Ranunculaceae</taxon>
        <taxon>Coptidoideae</taxon>
        <taxon>Coptis</taxon>
    </lineage>
</organism>
<sequence length="177" mass="20420">MKKNENSDSSKVDRKTVEKNRRVYMKGLSIKLASLIPKHHNFSKDTLSQQDRLDHAEVYIKELRERVEMLKRKKQRMMRSTRNEYGTKSVTVGVTLPVLELRETDSTLEVILVSSLDKNFMFYQVIGVLEEEGADVVNASFSIVGDKVFHTIHSQVMSFRVGVEISRLSARLNELLF</sequence>
<evidence type="ECO:0000313" key="4">
    <source>
        <dbReference type="EMBL" id="KAF9607061.1"/>
    </source>
</evidence>
<comment type="caution">
    <text evidence="4">The sequence shown here is derived from an EMBL/GenBank/DDBJ whole genome shotgun (WGS) entry which is preliminary data.</text>
</comment>
<evidence type="ECO:0000256" key="1">
    <source>
        <dbReference type="ARBA" id="ARBA00023015"/>
    </source>
</evidence>
<dbReference type="GO" id="GO:0000977">
    <property type="term" value="F:RNA polymerase II transcription regulatory region sequence-specific DNA binding"/>
    <property type="evidence" value="ECO:0007669"/>
    <property type="project" value="TreeGrafter"/>
</dbReference>
<evidence type="ECO:0000313" key="5">
    <source>
        <dbReference type="Proteomes" id="UP000631114"/>
    </source>
</evidence>
<dbReference type="AlphaFoldDB" id="A0A835M1A2"/>
<reference evidence="4 5" key="1">
    <citation type="submission" date="2020-10" db="EMBL/GenBank/DDBJ databases">
        <title>The Coptis chinensis genome and diversification of protoberbering-type alkaloids.</title>
        <authorList>
            <person name="Wang B."/>
            <person name="Shu S."/>
            <person name="Song C."/>
            <person name="Liu Y."/>
        </authorList>
    </citation>
    <scope>NUCLEOTIDE SEQUENCE [LARGE SCALE GENOMIC DNA]</scope>
    <source>
        <strain evidence="4">HL-2020</strain>
        <tissue evidence="4">Leaf</tissue>
    </source>
</reference>
<proteinExistence type="predicted"/>
<dbReference type="GO" id="GO:0000981">
    <property type="term" value="F:DNA-binding transcription factor activity, RNA polymerase II-specific"/>
    <property type="evidence" value="ECO:0007669"/>
    <property type="project" value="TreeGrafter"/>
</dbReference>
<keyword evidence="5" id="KW-1185">Reference proteome</keyword>